<keyword evidence="2 4" id="KW-0238">DNA-binding</keyword>
<keyword evidence="3" id="KW-0804">Transcription</keyword>
<organism evidence="6 7">
    <name type="scientific">Nonomuraea glycinis</name>
    <dbReference type="NCBI Taxonomy" id="2047744"/>
    <lineage>
        <taxon>Bacteria</taxon>
        <taxon>Bacillati</taxon>
        <taxon>Actinomycetota</taxon>
        <taxon>Actinomycetes</taxon>
        <taxon>Streptosporangiales</taxon>
        <taxon>Streptosporangiaceae</taxon>
        <taxon>Nonomuraea</taxon>
    </lineage>
</organism>
<dbReference type="InterPro" id="IPR001647">
    <property type="entry name" value="HTH_TetR"/>
</dbReference>
<dbReference type="PROSITE" id="PS50977">
    <property type="entry name" value="HTH_TETR_2"/>
    <property type="match status" value="1"/>
</dbReference>
<dbReference type="SUPFAM" id="SSF46689">
    <property type="entry name" value="Homeodomain-like"/>
    <property type="match status" value="1"/>
</dbReference>
<accession>A0A918ABU7</accession>
<dbReference type="PROSITE" id="PS01081">
    <property type="entry name" value="HTH_TETR_1"/>
    <property type="match status" value="1"/>
</dbReference>
<dbReference type="Gene3D" id="1.10.10.60">
    <property type="entry name" value="Homeodomain-like"/>
    <property type="match status" value="1"/>
</dbReference>
<dbReference type="PANTHER" id="PTHR30055">
    <property type="entry name" value="HTH-TYPE TRANSCRIPTIONAL REGULATOR RUTR"/>
    <property type="match status" value="1"/>
</dbReference>
<sequence length="208" mass="22199">MRYGGVVEGHRERKKVRTRRALLEAAVRLFSEQGYEQTTIAEIAAAADVAPRTFFAYFSSKEDVLFLQAEDRGQAMLDVIAGRQPGEPLGALLSRMFDGLVRGLADDDELDFALSPLRARLMFAEPALRARGLTLMMQEQPRVAAALCEVYPELDPVSAGAAVGSFMGALSVAGLVAQQQGGSNEDVLAAGRRGIEIAINGLSSLGGS</sequence>
<dbReference type="AlphaFoldDB" id="A0A918ABU7"/>
<comment type="caution">
    <text evidence="6">The sequence shown here is derived from an EMBL/GenBank/DDBJ whole genome shotgun (WGS) entry which is preliminary data.</text>
</comment>
<dbReference type="PANTHER" id="PTHR30055:SF238">
    <property type="entry name" value="MYCOFACTOCIN BIOSYNTHESIS TRANSCRIPTIONAL REGULATOR MFTR-RELATED"/>
    <property type="match status" value="1"/>
</dbReference>
<keyword evidence="7" id="KW-1185">Reference proteome</keyword>
<dbReference type="EMBL" id="BMNK01000016">
    <property type="protein sequence ID" value="GGP14651.1"/>
    <property type="molecule type" value="Genomic_DNA"/>
</dbReference>
<evidence type="ECO:0000259" key="5">
    <source>
        <dbReference type="PROSITE" id="PS50977"/>
    </source>
</evidence>
<evidence type="ECO:0000256" key="2">
    <source>
        <dbReference type="ARBA" id="ARBA00023125"/>
    </source>
</evidence>
<reference evidence="6" key="2">
    <citation type="submission" date="2020-09" db="EMBL/GenBank/DDBJ databases">
        <authorList>
            <person name="Sun Q."/>
            <person name="Zhou Y."/>
        </authorList>
    </citation>
    <scope>NUCLEOTIDE SEQUENCE</scope>
    <source>
        <strain evidence="6">CGMCC 4.7430</strain>
    </source>
</reference>
<dbReference type="Gene3D" id="1.10.357.10">
    <property type="entry name" value="Tetracycline Repressor, domain 2"/>
    <property type="match status" value="1"/>
</dbReference>
<dbReference type="GO" id="GO:0003700">
    <property type="term" value="F:DNA-binding transcription factor activity"/>
    <property type="evidence" value="ECO:0007669"/>
    <property type="project" value="TreeGrafter"/>
</dbReference>
<dbReference type="PRINTS" id="PR00455">
    <property type="entry name" value="HTHTETR"/>
</dbReference>
<gene>
    <name evidence="6" type="ORF">GCM10012278_71310</name>
</gene>
<feature type="DNA-binding region" description="H-T-H motif" evidence="4">
    <location>
        <begin position="39"/>
        <end position="58"/>
    </location>
</feature>
<reference evidence="6" key="1">
    <citation type="journal article" date="2014" name="Int. J. Syst. Evol. Microbiol.">
        <title>Complete genome sequence of Corynebacterium casei LMG S-19264T (=DSM 44701T), isolated from a smear-ripened cheese.</title>
        <authorList>
            <consortium name="US DOE Joint Genome Institute (JGI-PGF)"/>
            <person name="Walter F."/>
            <person name="Albersmeier A."/>
            <person name="Kalinowski J."/>
            <person name="Ruckert C."/>
        </authorList>
    </citation>
    <scope>NUCLEOTIDE SEQUENCE</scope>
    <source>
        <strain evidence="6">CGMCC 4.7430</strain>
    </source>
</reference>
<name>A0A918ABU7_9ACTN</name>
<dbReference type="InterPro" id="IPR009057">
    <property type="entry name" value="Homeodomain-like_sf"/>
</dbReference>
<feature type="domain" description="HTH tetR-type" evidence="5">
    <location>
        <begin position="16"/>
        <end position="76"/>
    </location>
</feature>
<keyword evidence="1" id="KW-0805">Transcription regulation</keyword>
<dbReference type="Proteomes" id="UP000660745">
    <property type="component" value="Unassembled WGS sequence"/>
</dbReference>
<dbReference type="InterPro" id="IPR023772">
    <property type="entry name" value="DNA-bd_HTH_TetR-type_CS"/>
</dbReference>
<evidence type="ECO:0000313" key="7">
    <source>
        <dbReference type="Proteomes" id="UP000660745"/>
    </source>
</evidence>
<dbReference type="GO" id="GO:0000976">
    <property type="term" value="F:transcription cis-regulatory region binding"/>
    <property type="evidence" value="ECO:0007669"/>
    <property type="project" value="TreeGrafter"/>
</dbReference>
<dbReference type="Pfam" id="PF00440">
    <property type="entry name" value="TetR_N"/>
    <property type="match status" value="1"/>
</dbReference>
<evidence type="ECO:0000313" key="6">
    <source>
        <dbReference type="EMBL" id="GGP14651.1"/>
    </source>
</evidence>
<dbReference type="InterPro" id="IPR050109">
    <property type="entry name" value="HTH-type_TetR-like_transc_reg"/>
</dbReference>
<evidence type="ECO:0000256" key="4">
    <source>
        <dbReference type="PROSITE-ProRule" id="PRU00335"/>
    </source>
</evidence>
<proteinExistence type="predicted"/>
<evidence type="ECO:0000256" key="1">
    <source>
        <dbReference type="ARBA" id="ARBA00023015"/>
    </source>
</evidence>
<evidence type="ECO:0000256" key="3">
    <source>
        <dbReference type="ARBA" id="ARBA00023163"/>
    </source>
</evidence>
<protein>
    <recommendedName>
        <fullName evidence="5">HTH tetR-type domain-containing protein</fullName>
    </recommendedName>
</protein>